<sequence length="83" mass="9565">MWDFSVDYDFPSEHLPLQVEVMTGTAMNDYGAVRALSVDEWKEKKEQYDRIAKDHAAKCRYKKANLYLKGKSNETASRKDSTG</sequence>
<reference evidence="1" key="1">
    <citation type="submission" date="2019-02" db="EMBL/GenBank/DDBJ databases">
        <authorList>
            <person name="Gruber-Vodicka R. H."/>
            <person name="Seah K. B. B."/>
        </authorList>
    </citation>
    <scope>NUCLEOTIDE SEQUENCE</scope>
    <source>
        <strain evidence="1">BECK_BZ15</strain>
    </source>
</reference>
<proteinExistence type="predicted"/>
<organism evidence="1">
    <name type="scientific">Candidatus Kentrum sp. FW</name>
    <dbReference type="NCBI Taxonomy" id="2126338"/>
    <lineage>
        <taxon>Bacteria</taxon>
        <taxon>Pseudomonadati</taxon>
        <taxon>Pseudomonadota</taxon>
        <taxon>Gammaproteobacteria</taxon>
        <taxon>Candidatus Kentrum</taxon>
    </lineage>
</organism>
<protein>
    <submittedName>
        <fullName evidence="1">Uncharacterized protein</fullName>
    </submittedName>
</protein>
<name>A0A450T035_9GAMM</name>
<gene>
    <name evidence="1" type="ORF">BECKFW1821A_GA0114235_109312</name>
</gene>
<accession>A0A450T035</accession>
<dbReference type="AlphaFoldDB" id="A0A450T035"/>
<dbReference type="EMBL" id="CAADEW010000093">
    <property type="protein sequence ID" value="VFJ59686.1"/>
    <property type="molecule type" value="Genomic_DNA"/>
</dbReference>
<evidence type="ECO:0000313" key="1">
    <source>
        <dbReference type="EMBL" id="VFJ59686.1"/>
    </source>
</evidence>